<feature type="region of interest" description="Disordered" evidence="1">
    <location>
        <begin position="190"/>
        <end position="216"/>
    </location>
</feature>
<gene>
    <name evidence="2" type="ORF">FEK35_02170</name>
</gene>
<protein>
    <submittedName>
        <fullName evidence="2">DUF3558 domain-containing protein</fullName>
    </submittedName>
</protein>
<evidence type="ECO:0000313" key="2">
    <source>
        <dbReference type="EMBL" id="TLG17950.1"/>
    </source>
</evidence>
<evidence type="ECO:0000313" key="3">
    <source>
        <dbReference type="Proteomes" id="UP000308349"/>
    </source>
</evidence>
<feature type="region of interest" description="Disordered" evidence="1">
    <location>
        <begin position="1"/>
        <end position="35"/>
    </location>
</feature>
<accession>A0A5R8PL30</accession>
<proteinExistence type="predicted"/>
<feature type="compositionally biased region" description="Low complexity" evidence="1">
    <location>
        <begin position="200"/>
        <end position="216"/>
    </location>
</feature>
<evidence type="ECO:0000256" key="1">
    <source>
        <dbReference type="SAM" id="MobiDB-lite"/>
    </source>
</evidence>
<organism evidence="2 3">
    <name type="scientific">Nocardia cyriacigeorgica</name>
    <dbReference type="NCBI Taxonomy" id="135487"/>
    <lineage>
        <taxon>Bacteria</taxon>
        <taxon>Bacillati</taxon>
        <taxon>Actinomycetota</taxon>
        <taxon>Actinomycetes</taxon>
        <taxon>Mycobacteriales</taxon>
        <taxon>Nocardiaceae</taxon>
        <taxon>Nocardia</taxon>
    </lineage>
</organism>
<sequence length="362" mass="38604">MDAHDGMVRATRIRHSGHPVQRAVHSSADSGRSPYTRDAMAGSGWWHLGLLIDHQCDSTDRCGASDRVISHSDQARDIPDHGGISRRRPLCCPLCDRRRSAIHDVAAAQPRGRPDHTASARMINRRVLHSPRCTLAPGAAGLSIQLTRATARTPSTITPPPEEPALTGHTLRQLAIAAWAIVTPAVTGCSGADDNSSPVPAASAADTGTATAPATPSMSARLGVDLCTLVTPEEIPNALGRDGVVPRRTADDKDGRVVAESCDWGSETEGLVSVAWMEAPIPPWRENAHSIAFTEAIGLRTTVNDWEGRFCAVFAERPDTNLGVTITPSEEYMAAHPATPGDDICDRNKATIIALFQRAQPS</sequence>
<dbReference type="Proteomes" id="UP000308349">
    <property type="component" value="Unassembled WGS sequence"/>
</dbReference>
<dbReference type="Pfam" id="PF12079">
    <property type="entry name" value="DUF3558"/>
    <property type="match status" value="1"/>
</dbReference>
<name>A0A5R8PL30_9NOCA</name>
<comment type="caution">
    <text evidence="2">The sequence shown here is derived from an EMBL/GenBank/DDBJ whole genome shotgun (WGS) entry which is preliminary data.</text>
</comment>
<dbReference type="InterPro" id="IPR024520">
    <property type="entry name" value="DUF3558"/>
</dbReference>
<reference evidence="2 3" key="1">
    <citation type="submission" date="2019-05" db="EMBL/GenBank/DDBJ databases">
        <title>Genomes sequences of two Nocardia cyriacigeorgica environmental isolates, type strains Nocardia asteroides ATCC 19247 and Nocardia cyriacigeorgica DSM 44484.</title>
        <authorList>
            <person name="Vautrin F."/>
            <person name="Bergeron E."/>
            <person name="Dubost A."/>
            <person name="Abrouk D."/>
            <person name="Rodriguez Nava V."/>
            <person name="Pujic P."/>
        </authorList>
    </citation>
    <scope>NUCLEOTIDE SEQUENCE [LARGE SCALE GENOMIC DNA]</scope>
    <source>
        <strain evidence="2 3">EML 1456</strain>
    </source>
</reference>
<dbReference type="OrthoDB" id="9845078at2"/>
<dbReference type="AlphaFoldDB" id="A0A5R8PL30"/>
<dbReference type="EMBL" id="VBUU01000001">
    <property type="protein sequence ID" value="TLG17950.1"/>
    <property type="molecule type" value="Genomic_DNA"/>
</dbReference>